<name>A0A6J3MA33_9PEZI</name>
<dbReference type="OrthoDB" id="3650075at2759"/>
<feature type="compositionally biased region" description="Polar residues" evidence="1">
    <location>
        <begin position="296"/>
        <end position="306"/>
    </location>
</feature>
<dbReference type="InterPro" id="IPR000210">
    <property type="entry name" value="BTB/POZ_dom"/>
</dbReference>
<dbReference type="Pfam" id="PF00651">
    <property type="entry name" value="BTB"/>
    <property type="match status" value="1"/>
</dbReference>
<proteinExistence type="predicted"/>
<feature type="compositionally biased region" description="Basic and acidic residues" evidence="1">
    <location>
        <begin position="269"/>
        <end position="290"/>
    </location>
</feature>
<reference evidence="4" key="2">
    <citation type="submission" date="2020-04" db="EMBL/GenBank/DDBJ databases">
        <authorList>
            <consortium name="NCBI Genome Project"/>
        </authorList>
    </citation>
    <scope>NUCLEOTIDE SEQUENCE</scope>
    <source>
        <strain evidence="4">CBS 342.82</strain>
    </source>
</reference>
<feature type="domain" description="BTB" evidence="2">
    <location>
        <begin position="18"/>
        <end position="43"/>
    </location>
</feature>
<organism evidence="4">
    <name type="scientific">Dissoconium aciculare CBS 342.82</name>
    <dbReference type="NCBI Taxonomy" id="1314786"/>
    <lineage>
        <taxon>Eukaryota</taxon>
        <taxon>Fungi</taxon>
        <taxon>Dikarya</taxon>
        <taxon>Ascomycota</taxon>
        <taxon>Pezizomycotina</taxon>
        <taxon>Dothideomycetes</taxon>
        <taxon>Dothideomycetidae</taxon>
        <taxon>Mycosphaerellales</taxon>
        <taxon>Dissoconiaceae</taxon>
        <taxon>Dissoconium</taxon>
    </lineage>
</organism>
<accession>A0A6J3MA33</accession>
<dbReference type="AlphaFoldDB" id="A0A6J3MA33"/>
<protein>
    <recommendedName>
        <fullName evidence="2">BTB domain-containing protein</fullName>
    </recommendedName>
</protein>
<gene>
    <name evidence="4" type="ORF">K489DRAFT_368121</name>
</gene>
<reference evidence="4" key="3">
    <citation type="submission" date="2025-08" db="UniProtKB">
        <authorList>
            <consortium name="RefSeq"/>
        </authorList>
    </citation>
    <scope>IDENTIFICATION</scope>
    <source>
        <strain evidence="4">CBS 342.82</strain>
    </source>
</reference>
<dbReference type="CDD" id="cd18186">
    <property type="entry name" value="BTB_POZ_ZBTB_KLHL-like"/>
    <property type="match status" value="1"/>
</dbReference>
<keyword evidence="3" id="KW-1185">Reference proteome</keyword>
<reference evidence="4" key="1">
    <citation type="submission" date="2020-01" db="EMBL/GenBank/DDBJ databases">
        <authorList>
            <consortium name="DOE Joint Genome Institute"/>
            <person name="Haridas S."/>
            <person name="Albert R."/>
            <person name="Binder M."/>
            <person name="Bloem J."/>
            <person name="Labutti K."/>
            <person name="Salamov A."/>
            <person name="Andreopoulos B."/>
            <person name="Baker S.E."/>
            <person name="Barry K."/>
            <person name="Bills G."/>
            <person name="Bluhm B.H."/>
            <person name="Cannon C."/>
            <person name="Castanera R."/>
            <person name="Culley D.E."/>
            <person name="Daum C."/>
            <person name="Ezra D."/>
            <person name="Gonzalez J.B."/>
            <person name="Henrissat B."/>
            <person name="Kuo A."/>
            <person name="Liang C."/>
            <person name="Lipzen A."/>
            <person name="Lutzoni F."/>
            <person name="Magnuson J."/>
            <person name="Mondo S."/>
            <person name="Nolan M."/>
            <person name="Ohm R."/>
            <person name="Pangilinan J."/>
            <person name="Park H.-J."/>
            <person name="Ramirez L."/>
            <person name="Alfaro M."/>
            <person name="Sun H."/>
            <person name="Tritt A."/>
            <person name="Yoshinaga Y."/>
            <person name="Zwiers L.-H."/>
            <person name="Turgeon B.G."/>
            <person name="Goodwin S.B."/>
            <person name="Spatafora J.W."/>
            <person name="Crous P.W."/>
            <person name="Grigoriev I.V."/>
        </authorList>
    </citation>
    <scope>NUCLEOTIDE SEQUENCE</scope>
    <source>
        <strain evidence="4">CBS 342.82</strain>
    </source>
</reference>
<sequence>MVAMNDALLACLLNEKYVDFSIICRDKTIRAHRVVLAAQSECFAKNHGPEIDMSDYDSDAILAMIRWLYVRQYPKCRGISPALLNARVHKLAKSFKIDDLADHAVFEFRVALEQLFDEIGDFPGELCSIVDEVYSTTEQECPLRLTLSGVLAEKHRWLFRENSPNFADLRNAIINKHPSLGLDILGSMARNAPKSQQDTFYNDWLSTPFSRPDLAHRPGHVARRASIESADSEIAVYKDRQTSGSLFDPNKSDSKDSWLQTKNAGGKITDNDGVIRAEQESSRDKTRQESWVDCGSWQSKYNPPSW</sequence>
<dbReference type="SUPFAM" id="SSF54695">
    <property type="entry name" value="POZ domain"/>
    <property type="match status" value="1"/>
</dbReference>
<dbReference type="Proteomes" id="UP000504637">
    <property type="component" value="Unplaced"/>
</dbReference>
<dbReference type="RefSeq" id="XP_033461926.1">
    <property type="nucleotide sequence ID" value="XM_033602924.1"/>
</dbReference>
<dbReference type="InterPro" id="IPR011333">
    <property type="entry name" value="SKP1/BTB/POZ_sf"/>
</dbReference>
<dbReference type="GeneID" id="54360724"/>
<evidence type="ECO:0000313" key="4">
    <source>
        <dbReference type="RefSeq" id="XP_033461926.1"/>
    </source>
</evidence>
<evidence type="ECO:0000256" key="1">
    <source>
        <dbReference type="SAM" id="MobiDB-lite"/>
    </source>
</evidence>
<dbReference type="Gene3D" id="3.30.710.10">
    <property type="entry name" value="Potassium Channel Kv1.1, Chain A"/>
    <property type="match status" value="1"/>
</dbReference>
<evidence type="ECO:0000313" key="3">
    <source>
        <dbReference type="Proteomes" id="UP000504637"/>
    </source>
</evidence>
<evidence type="ECO:0000259" key="2">
    <source>
        <dbReference type="PROSITE" id="PS50097"/>
    </source>
</evidence>
<feature type="region of interest" description="Disordered" evidence="1">
    <location>
        <begin position="241"/>
        <end position="306"/>
    </location>
</feature>
<dbReference type="PROSITE" id="PS50097">
    <property type="entry name" value="BTB"/>
    <property type="match status" value="1"/>
</dbReference>